<dbReference type="InterPro" id="IPR018513">
    <property type="entry name" value="Cell_synthase_bac"/>
</dbReference>
<evidence type="ECO:0000256" key="6">
    <source>
        <dbReference type="RuleBase" id="RU365021"/>
    </source>
</evidence>
<evidence type="ECO:0000256" key="4">
    <source>
        <dbReference type="ARBA" id="ARBA00022989"/>
    </source>
</evidence>
<feature type="signal peptide" evidence="6">
    <location>
        <begin position="1"/>
        <end position="21"/>
    </location>
</feature>
<evidence type="ECO:0000313" key="7">
    <source>
        <dbReference type="EMBL" id="MDN3590411.1"/>
    </source>
</evidence>
<dbReference type="PANTHER" id="PTHR39083:SF1">
    <property type="entry name" value="CYCLIC DI-GMP-BINDING PROTEIN"/>
    <property type="match status" value="1"/>
</dbReference>
<evidence type="ECO:0000256" key="3">
    <source>
        <dbReference type="ARBA" id="ARBA00022692"/>
    </source>
</evidence>
<keyword evidence="3 6" id="KW-0812">Transmembrane</keyword>
<gene>
    <name evidence="7" type="ORF">QWZ12_07250</name>
</gene>
<keyword evidence="6" id="KW-0135">Cellulose biosynthesis</keyword>
<keyword evidence="2 6" id="KW-1003">Cell membrane</keyword>
<sequence length="755" mass="77283">MRILPLPALVAGLLYAAGAAAQTFSGLGPIAPLVLPQGEDATRGEVELRTRPLAPVPPTLRRFHSVAAPLRLWGENGEITWTLFVTEAEARAGGRIQIGYLAAISVLPEASTLAVTLNGQALGATAIDGAKGLRRVGFDVAPGALAPGYNAVRVAVTQRHRVDCSVAATYELWTQIDPDSTGFLSDASALTKPADLAAAAVSADGALPIRLLQTGDRLSERGVERLLGALQDVVLAGRFAQPAADFGPVPGSGDGIALAVGSSDALAGTLDLAGLGPVTGPRLAVLPATAERRPVLVATGADDAQVGESLAALAGLRTATPLGTPTGLRALADAGGRRIAGGESVTLAELGFADAHIAARSHRIGFDLLLPHDVLVADYDRLILDLDGRYAAGLAPGAQIFVEINGSRAGSAPLARSGGESFRRRSLFLPLRLLRPGLNRIILAAELPRDADRSCPADTAAAPERLALLASTRLTVPALARVVRQPDLAATLSAGFPYAEASRRPTLSVPAPDRDTMAAAATLAARLGHAAGHALSFRFAAGRTAITGPTLVVSPAPRLDARTVTAAGLDPQAVREAWTGRETLAAQTGGVTAQRRALRHDAVAACRAAPASPAVAVPVPAQDGTDLGADLGGASAVLTQAVTGPAPDDLLTLVTAPSAAALREAVDCLVHPRVWNSPQGRQAVLSASDGTVASRLDDAPRYVATVATSPFNLRRIAAGWFSLHAGTYGLFALLLAGGLAGSTQLLVRNLGRRST</sequence>
<dbReference type="EMBL" id="JAUFPX010000004">
    <property type="protein sequence ID" value="MDN3590411.1"/>
    <property type="molecule type" value="Genomic_DNA"/>
</dbReference>
<protein>
    <recommendedName>
        <fullName evidence="6">Cyclic di-GMP-binding protein</fullName>
    </recommendedName>
    <alternativeName>
        <fullName evidence="6">Cellulose synthase regulatory subunit</fullName>
    </alternativeName>
</protein>
<keyword evidence="6" id="KW-0732">Signal</keyword>
<comment type="subunit">
    <text evidence="6">Tightly associated with the cellulose synthase catalytic subunit.</text>
</comment>
<keyword evidence="8" id="KW-1185">Reference proteome</keyword>
<dbReference type="Gene3D" id="2.60.120.260">
    <property type="entry name" value="Galactose-binding domain-like"/>
    <property type="match status" value="2"/>
</dbReference>
<evidence type="ECO:0000256" key="5">
    <source>
        <dbReference type="ARBA" id="ARBA00023136"/>
    </source>
</evidence>
<comment type="function">
    <text evidence="6">Binds the cellulose synthase activator, bis-(3'-5') cyclic diguanylic acid (c-di-GMP).</text>
</comment>
<dbReference type="Proteomes" id="UP001224644">
    <property type="component" value="Unassembled WGS sequence"/>
</dbReference>
<keyword evidence="6" id="KW-0997">Cell inner membrane</keyword>
<accession>A0ABT8BGA7</accession>
<dbReference type="PANTHER" id="PTHR39083">
    <property type="entry name" value="CYCLIC DI-GMP-BINDING PROTEIN"/>
    <property type="match status" value="1"/>
</dbReference>
<organism evidence="7 8">
    <name type="scientific">Methylobacterium adhaesivum</name>
    <dbReference type="NCBI Taxonomy" id="333297"/>
    <lineage>
        <taxon>Bacteria</taxon>
        <taxon>Pseudomonadati</taxon>
        <taxon>Pseudomonadota</taxon>
        <taxon>Alphaproteobacteria</taxon>
        <taxon>Hyphomicrobiales</taxon>
        <taxon>Methylobacteriaceae</taxon>
        <taxon>Methylobacterium</taxon>
    </lineage>
</organism>
<comment type="subcellular location">
    <subcellularLocation>
        <location evidence="6">Cell inner membrane</location>
    </subcellularLocation>
    <subcellularLocation>
        <location evidence="1">Cell membrane</location>
        <topology evidence="1">Single-pass membrane protein</topology>
    </subcellularLocation>
</comment>
<evidence type="ECO:0000256" key="2">
    <source>
        <dbReference type="ARBA" id="ARBA00022475"/>
    </source>
</evidence>
<proteinExistence type="inferred from homology"/>
<dbReference type="RefSeq" id="WP_238227582.1">
    <property type="nucleotide sequence ID" value="NZ_BPQD01000030.1"/>
</dbReference>
<comment type="caution">
    <text evidence="7">The sequence shown here is derived from an EMBL/GenBank/DDBJ whole genome shotgun (WGS) entry which is preliminary data.</text>
</comment>
<name>A0ABT8BGA7_9HYPH</name>
<keyword evidence="4 6" id="KW-1133">Transmembrane helix</keyword>
<dbReference type="Pfam" id="PF03170">
    <property type="entry name" value="BcsB"/>
    <property type="match status" value="2"/>
</dbReference>
<reference evidence="8" key="1">
    <citation type="journal article" date="2019" name="Int. J. Syst. Evol. Microbiol.">
        <title>The Global Catalogue of Microorganisms (GCM) 10K type strain sequencing project: providing services to taxonomists for standard genome sequencing and annotation.</title>
        <authorList>
            <consortium name="The Broad Institute Genomics Platform"/>
            <consortium name="The Broad Institute Genome Sequencing Center for Infectious Disease"/>
            <person name="Wu L."/>
            <person name="Ma J."/>
        </authorList>
    </citation>
    <scope>NUCLEOTIDE SEQUENCE [LARGE SCALE GENOMIC DNA]</scope>
    <source>
        <strain evidence="8">CECT 7069</strain>
    </source>
</reference>
<evidence type="ECO:0000256" key="1">
    <source>
        <dbReference type="ARBA" id="ARBA00004162"/>
    </source>
</evidence>
<keyword evidence="5 6" id="KW-0472">Membrane</keyword>
<evidence type="ECO:0000313" key="8">
    <source>
        <dbReference type="Proteomes" id="UP001224644"/>
    </source>
</evidence>
<comment type="pathway">
    <text evidence="6">Glycan metabolism; bacterial cellulose biosynthesis.</text>
</comment>
<feature type="transmembrane region" description="Helical" evidence="6">
    <location>
        <begin position="728"/>
        <end position="747"/>
    </location>
</feature>
<comment type="similarity">
    <text evidence="6">Belongs to the AcsB/BcsB family.</text>
</comment>
<feature type="chain" id="PRO_5044954663" description="Cyclic di-GMP-binding protein" evidence="6">
    <location>
        <begin position="22"/>
        <end position="755"/>
    </location>
</feature>
<keyword evidence="6" id="KW-0973">c-di-GMP</keyword>